<keyword evidence="4" id="KW-1185">Reference proteome</keyword>
<dbReference type="OrthoDB" id="1912088at2"/>
<comment type="caution">
    <text evidence="2">The sequence shown here is derived from an EMBL/GenBank/DDBJ whole genome shotgun (WGS) entry which is preliminary data.</text>
</comment>
<evidence type="ECO:0000313" key="4">
    <source>
        <dbReference type="Proteomes" id="UP001419084"/>
    </source>
</evidence>
<reference evidence="2 3" key="1">
    <citation type="submission" date="2018-07" db="EMBL/GenBank/DDBJ databases">
        <title>New species, Clostridium PI-S10-A1B.</title>
        <authorList>
            <person name="Krishna G."/>
            <person name="Summeta K."/>
            <person name="Shikha S."/>
            <person name="Prabhu P.B."/>
            <person name="Suresh K."/>
        </authorList>
    </citation>
    <scope>NUCLEOTIDE SEQUENCE [LARGE SCALE GENOMIC DNA]</scope>
    <source>
        <strain evidence="2 3">PI-S10-A1B</strain>
    </source>
</reference>
<organism evidence="2 3">
    <name type="scientific">Lacrimispora amygdalina</name>
    <dbReference type="NCBI Taxonomy" id="253257"/>
    <lineage>
        <taxon>Bacteria</taxon>
        <taxon>Bacillati</taxon>
        <taxon>Bacillota</taxon>
        <taxon>Clostridia</taxon>
        <taxon>Lachnospirales</taxon>
        <taxon>Lachnospiraceae</taxon>
        <taxon>Lacrimispora</taxon>
    </lineage>
</organism>
<dbReference type="AlphaFoldDB" id="A0A3E2NAZ7"/>
<dbReference type="Proteomes" id="UP000260680">
    <property type="component" value="Unassembled WGS sequence"/>
</dbReference>
<reference evidence="1 4" key="2">
    <citation type="journal article" date="2024" name="Int. J. Syst. Evol. Microbiol.">
        <title>Lacrimispora brassicae sp. nov. isolated from fermented cabbage, and proposal of Clostridium indicum Gundawar et al. 2019 and Clostridium methoxybenzovorans Mechichi et al. 1999 as heterotypic synonyms of Lacrimispora amygdalina (Parshina et al. 2003) Haas and Blanchard 2020 and Lacrimispora indolis (McClung and McCoy 1957) Haas and Blanchard 2020, respectively.</title>
        <authorList>
            <person name="Kobayashi H."/>
            <person name="Tanizawa Y."/>
            <person name="Sakamoto M."/>
            <person name="Ohkuma M."/>
            <person name="Tohno M."/>
        </authorList>
    </citation>
    <scope>NUCLEOTIDE SEQUENCE [LARGE SCALE GENOMIC DNA]</scope>
    <source>
        <strain evidence="1 4">DSM 12857</strain>
    </source>
</reference>
<dbReference type="Proteomes" id="UP001419084">
    <property type="component" value="Unassembled WGS sequence"/>
</dbReference>
<name>A0A3E2NAZ7_9FIRM</name>
<evidence type="ECO:0000313" key="2">
    <source>
        <dbReference type="EMBL" id="RFZ78152.1"/>
    </source>
</evidence>
<dbReference type="EMBL" id="QOHO01000045">
    <property type="protein sequence ID" value="RFZ78152.1"/>
    <property type="molecule type" value="Genomic_DNA"/>
</dbReference>
<protein>
    <submittedName>
        <fullName evidence="2">Uncharacterized protein</fullName>
    </submittedName>
</protein>
<dbReference type="EMBL" id="BRPJ01000092">
    <property type="protein sequence ID" value="GLB32379.1"/>
    <property type="molecule type" value="Genomic_DNA"/>
</dbReference>
<evidence type="ECO:0000313" key="3">
    <source>
        <dbReference type="Proteomes" id="UP000260680"/>
    </source>
</evidence>
<gene>
    <name evidence="2" type="ORF">DS742_14785</name>
    <name evidence="1" type="ORF">LAD12857_43020</name>
</gene>
<evidence type="ECO:0000313" key="1">
    <source>
        <dbReference type="EMBL" id="GLB32379.1"/>
    </source>
</evidence>
<accession>A0A3E2NAZ7</accession>
<sequence>MNTNWKQDPRLKNMNPQKLSMLTEFAKRAESAPKDQLFPTLMSLSAEASQKGIQFSDEETDLLISIISANMNPSERQRVETIRMLSKNMMKRNGKK</sequence>
<proteinExistence type="predicted"/>
<dbReference type="RefSeq" id="WP_117417750.1">
    <property type="nucleotide sequence ID" value="NZ_BRPJ01000092.1"/>
</dbReference>